<keyword evidence="3" id="KW-0812">Transmembrane</keyword>
<name>A0A0M8K4V3_9CHLR</name>
<feature type="domain" description="Cell envelope-related transcriptional attenuator" evidence="4">
    <location>
        <begin position="120"/>
        <end position="281"/>
    </location>
</feature>
<gene>
    <name evidence="5" type="ORF">ARMA_0048</name>
</gene>
<organism evidence="5 6">
    <name type="scientific">Ardenticatena maritima</name>
    <dbReference type="NCBI Taxonomy" id="872965"/>
    <lineage>
        <taxon>Bacteria</taxon>
        <taxon>Bacillati</taxon>
        <taxon>Chloroflexota</taxon>
        <taxon>Ardenticatenia</taxon>
        <taxon>Ardenticatenales</taxon>
        <taxon>Ardenticatenaceae</taxon>
        <taxon>Ardenticatena</taxon>
    </lineage>
</organism>
<comment type="similarity">
    <text evidence="1">Belongs to the LytR/CpsA/Psr (LCP) family.</text>
</comment>
<protein>
    <recommendedName>
        <fullName evidence="4">Cell envelope-related transcriptional attenuator domain-containing protein</fullName>
    </recommendedName>
</protein>
<evidence type="ECO:0000313" key="6">
    <source>
        <dbReference type="Proteomes" id="UP000037784"/>
    </source>
</evidence>
<dbReference type="InterPro" id="IPR050922">
    <property type="entry name" value="LytR/CpsA/Psr_CW_biosynth"/>
</dbReference>
<feature type="compositionally biased region" description="Pro residues" evidence="2">
    <location>
        <begin position="376"/>
        <end position="390"/>
    </location>
</feature>
<keyword evidence="3" id="KW-0472">Membrane</keyword>
<dbReference type="Proteomes" id="UP000037784">
    <property type="component" value="Unassembled WGS sequence"/>
</dbReference>
<dbReference type="FunCoup" id="A0A0M8K4V3">
    <property type="interactions" value="87"/>
</dbReference>
<dbReference type="PANTHER" id="PTHR33392">
    <property type="entry name" value="POLYISOPRENYL-TEICHOIC ACID--PEPTIDOGLYCAN TEICHOIC ACID TRANSFERASE TAGU"/>
    <property type="match status" value="1"/>
</dbReference>
<evidence type="ECO:0000256" key="3">
    <source>
        <dbReference type="SAM" id="Phobius"/>
    </source>
</evidence>
<evidence type="ECO:0000256" key="2">
    <source>
        <dbReference type="SAM" id="MobiDB-lite"/>
    </source>
</evidence>
<evidence type="ECO:0000256" key="1">
    <source>
        <dbReference type="ARBA" id="ARBA00006068"/>
    </source>
</evidence>
<dbReference type="InterPro" id="IPR004474">
    <property type="entry name" value="LytR_CpsA_psr"/>
</dbReference>
<keyword evidence="3" id="KW-1133">Transmembrane helix</keyword>
<reference evidence="5 6" key="1">
    <citation type="journal article" date="2015" name="Genome Announc.">
        <title>Draft Genome Sequence of a Heterotrophic Facultative Anaerobic Thermophilic Bacterium, Ardenticatena maritima Strain 110ST.</title>
        <authorList>
            <person name="Kawaichi S."/>
            <person name="Yoshida T."/>
            <person name="Sako Y."/>
            <person name="Nakamura R."/>
        </authorList>
    </citation>
    <scope>NUCLEOTIDE SEQUENCE [LARGE SCALE GENOMIC DNA]</scope>
    <source>
        <strain evidence="5 6">110S</strain>
    </source>
</reference>
<proteinExistence type="inferred from homology"/>
<keyword evidence="6" id="KW-1185">Reference proteome</keyword>
<dbReference type="InParanoid" id="A0A0M8K4V3"/>
<dbReference type="OrthoDB" id="305468at2"/>
<dbReference type="EMBL" id="BBZA01000003">
    <property type="protein sequence ID" value="GAP61625.1"/>
    <property type="molecule type" value="Genomic_DNA"/>
</dbReference>
<evidence type="ECO:0000313" key="5">
    <source>
        <dbReference type="EMBL" id="GAP61625.1"/>
    </source>
</evidence>
<dbReference type="Gene3D" id="3.40.630.190">
    <property type="entry name" value="LCP protein"/>
    <property type="match status" value="1"/>
</dbReference>
<accession>A0A0M8K4V3</accession>
<dbReference type="Pfam" id="PF03816">
    <property type="entry name" value="LytR_cpsA_psr"/>
    <property type="match status" value="1"/>
</dbReference>
<evidence type="ECO:0000259" key="4">
    <source>
        <dbReference type="Pfam" id="PF03816"/>
    </source>
</evidence>
<dbReference type="NCBIfam" id="TIGR00350">
    <property type="entry name" value="lytR_cpsA_psr"/>
    <property type="match status" value="1"/>
</dbReference>
<dbReference type="PANTHER" id="PTHR33392:SF6">
    <property type="entry name" value="POLYISOPRENYL-TEICHOIC ACID--PEPTIDOGLYCAN TEICHOIC ACID TRANSFERASE TAGU"/>
    <property type="match status" value="1"/>
</dbReference>
<comment type="caution">
    <text evidence="5">The sequence shown here is derived from an EMBL/GenBank/DDBJ whole genome shotgun (WGS) entry which is preliminary data.</text>
</comment>
<feature type="region of interest" description="Disordered" evidence="2">
    <location>
        <begin position="373"/>
        <end position="406"/>
    </location>
</feature>
<dbReference type="AlphaFoldDB" id="A0A0M8K4V3"/>
<feature type="transmembrane region" description="Helical" evidence="3">
    <location>
        <begin position="20"/>
        <end position="44"/>
    </location>
</feature>
<sequence length="406" mass="45073">MQKSVQQPQRKIVSDQGLPWFDIFMASLLVLFIVAGLFTTFLTYKAARHIVATANLPFATVATGASSSQGQGTTAGPISLPSISFGSEENEQLSIADLQEPLTILVLGVDKRDEAERTWRSDTIILVRIDPQTKSAAMLSIPRDLYVTIPDYGFGEQLNRINTAFFFGEAYDYPGGGPALVKQTIRRNFGITVDRYVVVDFDAFRKIIDLIGGIDIEVPERIVDPYYPTEDYGYMRVEFEPGLQHMDGERALIYARTRHSGSDFDRAERQQQVILAVRDKVLSFGILTSLTPRRLYQMANTVYSSIETDMTIDEMIALARLGSEIDAANIRRGIIGPNFVYDLKLEGLGDVLQPRWDKIYPYVQETLGISELLPIAPSPTPPPTPTPDPFATPTSEPVATPSVETP</sequence>
<reference evidence="6" key="2">
    <citation type="submission" date="2015-08" db="EMBL/GenBank/DDBJ databases">
        <title>Draft Genome Sequence of a Heterotrophic Facultative Anaerobic Bacterium Ardenticatena maritima Strain 110S.</title>
        <authorList>
            <person name="Kawaichi S."/>
            <person name="Yoshida T."/>
            <person name="Sako Y."/>
            <person name="Nakamura R."/>
        </authorList>
    </citation>
    <scope>NUCLEOTIDE SEQUENCE [LARGE SCALE GENOMIC DNA]</scope>
    <source>
        <strain evidence="6">110S</strain>
    </source>
</reference>